<feature type="non-terminal residue" evidence="3">
    <location>
        <position position="1365"/>
    </location>
</feature>
<dbReference type="Pfam" id="PF18798">
    <property type="entry name" value="LPD3"/>
    <property type="match status" value="1"/>
</dbReference>
<name>A0ABS5P5D5_9BACT</name>
<dbReference type="RefSeq" id="WP_213276073.1">
    <property type="nucleotide sequence ID" value="NZ_VJYU01000040.1"/>
</dbReference>
<evidence type="ECO:0000313" key="3">
    <source>
        <dbReference type="EMBL" id="MBS4241694.1"/>
    </source>
</evidence>
<protein>
    <recommendedName>
        <fullName evidence="2">Large polyvalent protein-associated domain-containing protein</fullName>
    </recommendedName>
</protein>
<reference evidence="3 4" key="1">
    <citation type="journal article" date="2021" name="Syst. Appl. Microbiol.">
        <title>nCampylobacter vulpis sp. nov. isolated from wild red foxes.</title>
        <authorList>
            <person name="Parisi A."/>
            <person name="Chiara M."/>
            <person name="Caffara M."/>
            <person name="Mion D."/>
            <person name="Miller W.G."/>
            <person name="Caruso M."/>
            <person name="Manzari C."/>
            <person name="Florio D."/>
            <person name="Capozzi L."/>
            <person name="D'Erchia A.M."/>
            <person name="Manzulli V."/>
            <person name="Zanoni R.G."/>
        </authorList>
    </citation>
    <scope>NUCLEOTIDE SEQUENCE [LARGE SCALE GENOMIC DNA]</scope>
    <source>
        <strain evidence="3 4">52/13</strain>
    </source>
</reference>
<organism evidence="3 4">
    <name type="scientific">Campylobacter vulpis</name>
    <dbReference type="NCBI Taxonomy" id="1655500"/>
    <lineage>
        <taxon>Bacteria</taxon>
        <taxon>Pseudomonadati</taxon>
        <taxon>Campylobacterota</taxon>
        <taxon>Epsilonproteobacteria</taxon>
        <taxon>Campylobacterales</taxon>
        <taxon>Campylobacteraceae</taxon>
        <taxon>Campylobacter</taxon>
    </lineage>
</organism>
<dbReference type="EMBL" id="VJYU01000040">
    <property type="protein sequence ID" value="MBS4241694.1"/>
    <property type="molecule type" value="Genomic_DNA"/>
</dbReference>
<proteinExistence type="predicted"/>
<dbReference type="Proteomes" id="UP000811399">
    <property type="component" value="Unassembled WGS sequence"/>
</dbReference>
<keyword evidence="1" id="KW-0175">Coiled coil</keyword>
<feature type="coiled-coil region" evidence="1">
    <location>
        <begin position="1174"/>
        <end position="1214"/>
    </location>
</feature>
<gene>
    <name evidence="3" type="ORF">CVU5213_08210</name>
</gene>
<dbReference type="InterPro" id="IPR040824">
    <property type="entry name" value="LPD3"/>
</dbReference>
<sequence>MQFNFNFEAFEKSGKDKSEAINYLKGLNSSLDFDKLENDLKGDENAIYEALKGGNFSFSKPSIEDTRQKLLKNKENEALRAEFNASLSWLDNKQDYNFYDFKKAKERANSKEGLIKADLKAQEKELKRKEALFEKRLENENILTKSLRDTADNLGLNAVADSLELGLNKLGFKDENYIFESEKEDIKKRALKSVREKLERGDLELNEREKYALRDKYDELDYKKALEKEKEKLRLIQKDSGYNKSEVEFMEEELGFFHTLFNEAKDTIREFKDEYKSEGLIGADVQKAINLLKQFEESELLRHAFSDKKQELQQEYLKNALVIAELNGFDDVGLSKENELYFIKKDKDKEQKYLVNTGFLDNFWDLIENSKFEIAGGVAGGIKGFNSGKSAKGKVVKSVLGAAAGSFGGGLMDAKIADMYLNRESNYRRNLEYALQAGLLSIAGDGVIIAAKPMAKGVAKGVKNAYAYVKEHTPLGLFSTIPSQNINAANKIIDEVFTPEMKEELKAAQKEYGGGVRGEDLANPVFEKLKESFAKKYGKEDKKTQKLAKLAEIFNQNSLKTKQQEMLDLIRSDKGGSTLAYLLEVAKDDVKIQNNLKNMLNLASYNVEKNLKNLNINPREIKSILDEFETGNKAAFKEVESQISKLYNEDIKVVLDRTKYENIKKDFLENGVNLEEMTPFLRDLENNVFAKEGVTFAKLNNFRKNLNFYIFNKDKTPNFINTLKKIAETSLKAEIDRGIDNIFKELPKAYESIKELYSTSLKDYAAMKELGESIKNLKLQDSAKSADEVVESLIKYAKGQGENGINNLQKIKAYLGEENNAFLEMQILNRLFKESVVDNTKLRVFDSEGFLNRVKELVGDTPAPLGANLEARALSGASQGPSKQENFIKKALNETEFKERNAFIERFSHLKGLLFSNENTGIKASFGTAELKKMTSDKAILKSVNNGFSVKEHLEAVKNIKELYEKASYKGVDDDVKHSDKAVKIHHFISEFEGGNAEILVKESLDKNQNKIYTLELKELHKDNADIIPTFIRQGSKGKAAGTTAESITQPLFKSKEAREFLELVEGFHKLYKNDALIAKNFTQGTASQLSTSIATSAEGAIKQKVVKGGFDPIFRLLPDGILFGLFSKQIQGGALRYHLRKALSRSLNYDDFKIKLERELKRMNFNSNTSRLIEKFMQNLEDFNAEKEAKLARIREEEELQRQEEIYKAQEANNLKDILQSSKNLNANEAKDLLQSIEGEELPSELSIKDFLKELESVENKENFITHLSKKEDAQSRLAYLNLIEPTLNEADLILQSGKRQDFIKKFKDEKDFFSLLITEENGKRLITFIPKTREDYIYKKIDSANLIQSFVSRASSQGNGLAK</sequence>
<keyword evidence="4" id="KW-1185">Reference proteome</keyword>
<evidence type="ECO:0000259" key="2">
    <source>
        <dbReference type="Pfam" id="PF18798"/>
    </source>
</evidence>
<feature type="domain" description="Large polyvalent protein-associated" evidence="2">
    <location>
        <begin position="908"/>
        <end position="1013"/>
    </location>
</feature>
<evidence type="ECO:0000313" key="4">
    <source>
        <dbReference type="Proteomes" id="UP000811399"/>
    </source>
</evidence>
<accession>A0ABS5P5D5</accession>
<comment type="caution">
    <text evidence="3">The sequence shown here is derived from an EMBL/GenBank/DDBJ whole genome shotgun (WGS) entry which is preliminary data.</text>
</comment>
<evidence type="ECO:0000256" key="1">
    <source>
        <dbReference type="SAM" id="Coils"/>
    </source>
</evidence>